<protein>
    <submittedName>
        <fullName evidence="1">Uncharacterized protein</fullName>
    </submittedName>
</protein>
<dbReference type="AlphaFoldDB" id="A0A1G8L1N9"/>
<accession>A0A1G8L1N9</accession>
<sequence>MKAMLSGFAAIIIIGVAAWYGLHQIGLTSAEVYSSPAVRLD</sequence>
<dbReference type="RefSeq" id="WP_269061956.1">
    <property type="nucleotide sequence ID" value="NZ_FNEJ01000005.1"/>
</dbReference>
<evidence type="ECO:0000313" key="1">
    <source>
        <dbReference type="EMBL" id="SDI49605.1"/>
    </source>
</evidence>
<organism evidence="1 2">
    <name type="scientific">Salipiger marinus</name>
    <dbReference type="NCBI Taxonomy" id="555512"/>
    <lineage>
        <taxon>Bacteria</taxon>
        <taxon>Pseudomonadati</taxon>
        <taxon>Pseudomonadota</taxon>
        <taxon>Alphaproteobacteria</taxon>
        <taxon>Rhodobacterales</taxon>
        <taxon>Roseobacteraceae</taxon>
        <taxon>Salipiger</taxon>
    </lineage>
</organism>
<dbReference type="Proteomes" id="UP000199093">
    <property type="component" value="Unassembled WGS sequence"/>
</dbReference>
<evidence type="ECO:0000313" key="2">
    <source>
        <dbReference type="Proteomes" id="UP000199093"/>
    </source>
</evidence>
<proteinExistence type="predicted"/>
<dbReference type="STRING" id="555512.SAMN04487993_1005229"/>
<dbReference type="EMBL" id="FNEJ01000005">
    <property type="protein sequence ID" value="SDI49605.1"/>
    <property type="molecule type" value="Genomic_DNA"/>
</dbReference>
<gene>
    <name evidence="1" type="ORF">SAMN04487993_1005229</name>
</gene>
<reference evidence="1 2" key="1">
    <citation type="submission" date="2016-10" db="EMBL/GenBank/DDBJ databases">
        <authorList>
            <person name="de Groot N.N."/>
        </authorList>
    </citation>
    <scope>NUCLEOTIDE SEQUENCE [LARGE SCALE GENOMIC DNA]</scope>
    <source>
        <strain evidence="1 2">DSM 26424</strain>
    </source>
</reference>
<name>A0A1G8L1N9_9RHOB</name>
<keyword evidence="2" id="KW-1185">Reference proteome</keyword>